<evidence type="ECO:0000313" key="2">
    <source>
        <dbReference type="EMBL" id="ECK7330569.1"/>
    </source>
</evidence>
<dbReference type="EMBL" id="AAJCYV010000007">
    <property type="protein sequence ID" value="ECK7330569.1"/>
    <property type="molecule type" value="Genomic_DNA"/>
</dbReference>
<gene>
    <name evidence="2" type="ORF">FRN20_07005</name>
</gene>
<dbReference type="InterPro" id="IPR003518">
    <property type="entry name" value="Sal_SpvA"/>
</dbReference>
<organism evidence="2">
    <name type="scientific">Salmonella houtenae</name>
    <dbReference type="NCBI Taxonomy" id="59205"/>
    <lineage>
        <taxon>Bacteria</taxon>
        <taxon>Pseudomonadati</taxon>
        <taxon>Pseudomonadota</taxon>
        <taxon>Gammaproteobacteria</taxon>
        <taxon>Enterobacterales</taxon>
        <taxon>Enterobacteriaceae</taxon>
        <taxon>Salmonella</taxon>
    </lineage>
</organism>
<dbReference type="PRINTS" id="PR01340">
    <property type="entry name" value="SALSPVAPROT"/>
</dbReference>
<keyword evidence="1" id="KW-0843">Virulence</keyword>
<dbReference type="Pfam" id="PF03538">
    <property type="entry name" value="VRP1"/>
    <property type="match status" value="1"/>
</dbReference>
<evidence type="ECO:0000256" key="1">
    <source>
        <dbReference type="ARBA" id="ARBA00023026"/>
    </source>
</evidence>
<proteinExistence type="predicted"/>
<name>A0A5Y6M6T9_SALHO</name>
<protein>
    <submittedName>
        <fullName evidence="2">Uncharacterized protein</fullName>
    </submittedName>
</protein>
<accession>A0A5Y6M6T9</accession>
<comment type="caution">
    <text evidence="2">The sequence shown here is derived from an EMBL/GenBank/DDBJ whole genome shotgun (WGS) entry which is preliminary data.</text>
</comment>
<sequence>MIPFLLLVKSSKPRQNSRSEIALLNGVRDIFIFSQALLTYHYPHQQTLLSLEADSESLQDVIKKSDITWPWFVKENLLQGNAEMAWQLGSNLAPEQQTIVTEADNSTVSVFSIAGYS</sequence>
<reference evidence="2" key="1">
    <citation type="submission" date="2019-08" db="EMBL/GenBank/DDBJ databases">
        <authorList>
            <person name="Ashton P.M."/>
            <person name="Dallman T."/>
            <person name="Nair S."/>
            <person name="De Pinna E."/>
            <person name="Peters T."/>
            <person name="Grant K."/>
        </authorList>
    </citation>
    <scope>NUCLEOTIDE SEQUENCE</scope>
    <source>
        <strain evidence="2">779338</strain>
    </source>
</reference>
<dbReference type="AlphaFoldDB" id="A0A5Y6M6T9"/>
<dbReference type="InterPro" id="IPR018003">
    <property type="entry name" value="Insecticidal_toxin/plasmid_vir"/>
</dbReference>